<dbReference type="AlphaFoldDB" id="A0A0G4GUA0"/>
<dbReference type="PANTHER" id="PTHR15904:SF17">
    <property type="entry name" value="RHO-GAP DOMAIN-CONTAINING PROTEIN"/>
    <property type="match status" value="1"/>
</dbReference>
<protein>
    <recommendedName>
        <fullName evidence="2">FAM13A-like domain-containing protein</fullName>
    </recommendedName>
</protein>
<dbReference type="EMBL" id="CDMZ01001556">
    <property type="protein sequence ID" value="CEM34347.1"/>
    <property type="molecule type" value="Genomic_DNA"/>
</dbReference>
<feature type="region of interest" description="Disordered" evidence="1">
    <location>
        <begin position="67"/>
        <end position="104"/>
    </location>
</feature>
<feature type="domain" description="FAM13A-like" evidence="2">
    <location>
        <begin position="401"/>
        <end position="461"/>
    </location>
</feature>
<sequence>MLSDRETTEVLSSILASTVSSFFPARSQSLQEASLNFRLVGVSNEEKPIPVRWVEDTTIEDVGAFTIDGDDQEGLTGELKTPVRPESLGSSGWQLGDPPDSVRRLDSGTASIVITRAAEDPGAAEEGVGAGQRGTSTSTQSGTQRQRETGWNFEEGRRRLFDALNRLNLILRPTTSGGQADDRQDGDDDSDEMGGGGGGVASKETMQVDSTALMEGRVNALVEKKRVKQELKRYDVSFQENFGRNPTRQEKEPMRPLYTYYRRLKKQIVSQGGESGGAPQHQPPPGSDHAAPSAPGPRDRATPTEPERDPHPSQQRERDAASQQRRQRDSRGSERDRPAQPPPLLPLMAGEHPSAHPQGLSLGPEVRRHPRGPTATPEGNLPGGSSHMNLPAEYESSAEGRRLRALLDERAALRRDLEVFQEAFYKREGRRIKYHRDILPIENEYRQYRELKREIVRLEEALGVVRSSSAQGGGGSINVGPSSAASAEGVSP</sequence>
<dbReference type="InterPro" id="IPR059029">
    <property type="entry name" value="FAM13A_dom"/>
</dbReference>
<organism evidence="3">
    <name type="scientific">Chromera velia CCMP2878</name>
    <dbReference type="NCBI Taxonomy" id="1169474"/>
    <lineage>
        <taxon>Eukaryota</taxon>
        <taxon>Sar</taxon>
        <taxon>Alveolata</taxon>
        <taxon>Colpodellida</taxon>
        <taxon>Chromeraceae</taxon>
        <taxon>Chromera</taxon>
    </lineage>
</organism>
<dbReference type="PANTHER" id="PTHR15904">
    <property type="entry name" value="FAM13"/>
    <property type="match status" value="1"/>
</dbReference>
<evidence type="ECO:0000313" key="3">
    <source>
        <dbReference type="EMBL" id="CEM34347.1"/>
    </source>
</evidence>
<dbReference type="InterPro" id="IPR039102">
    <property type="entry name" value="FAM13"/>
</dbReference>
<feature type="compositionally biased region" description="Low complexity" evidence="1">
    <location>
        <begin position="133"/>
        <end position="144"/>
    </location>
</feature>
<accession>A0A0G4GUA0</accession>
<dbReference type="Pfam" id="PF26116">
    <property type="entry name" value="FAM13A"/>
    <property type="match status" value="2"/>
</dbReference>
<feature type="region of interest" description="Disordered" evidence="1">
    <location>
        <begin position="172"/>
        <end position="209"/>
    </location>
</feature>
<feature type="domain" description="FAM13A-like" evidence="2">
    <location>
        <begin position="212"/>
        <end position="268"/>
    </location>
</feature>
<feature type="compositionally biased region" description="Basic and acidic residues" evidence="1">
    <location>
        <begin position="297"/>
        <end position="338"/>
    </location>
</feature>
<proteinExistence type="predicted"/>
<feature type="region of interest" description="Disordered" evidence="1">
    <location>
        <begin position="467"/>
        <end position="492"/>
    </location>
</feature>
<evidence type="ECO:0000259" key="2">
    <source>
        <dbReference type="Pfam" id="PF26116"/>
    </source>
</evidence>
<reference evidence="3" key="1">
    <citation type="submission" date="2014-11" db="EMBL/GenBank/DDBJ databases">
        <authorList>
            <person name="Otto D Thomas"/>
            <person name="Naeem Raeece"/>
        </authorList>
    </citation>
    <scope>NUCLEOTIDE SEQUENCE</scope>
</reference>
<feature type="region of interest" description="Disordered" evidence="1">
    <location>
        <begin position="227"/>
        <end position="396"/>
    </location>
</feature>
<name>A0A0G4GUA0_9ALVE</name>
<dbReference type="Gene3D" id="1.10.10.1460">
    <property type="match status" value="1"/>
</dbReference>
<gene>
    <name evidence="3" type="ORF">Cvel_23406</name>
</gene>
<feature type="region of interest" description="Disordered" evidence="1">
    <location>
        <begin position="117"/>
        <end position="154"/>
    </location>
</feature>
<evidence type="ECO:0000256" key="1">
    <source>
        <dbReference type="SAM" id="MobiDB-lite"/>
    </source>
</evidence>
<dbReference type="VEuPathDB" id="CryptoDB:Cvel_23406"/>